<dbReference type="Pfam" id="PF00685">
    <property type="entry name" value="Sulfotransfer_1"/>
    <property type="match status" value="1"/>
</dbReference>
<dbReference type="AlphaFoldDB" id="A0A2T1C334"/>
<reference evidence="2 3" key="1">
    <citation type="submission" date="2018-02" db="EMBL/GenBank/DDBJ databases">
        <authorList>
            <person name="Cohen D.B."/>
            <person name="Kent A.D."/>
        </authorList>
    </citation>
    <scope>NUCLEOTIDE SEQUENCE [LARGE SCALE GENOMIC DNA]</scope>
    <source>
        <strain evidence="2 3">CCAP 1448/3</strain>
    </source>
</reference>
<dbReference type="EMBL" id="PVWJ01000052">
    <property type="protein sequence ID" value="PSB02680.1"/>
    <property type="molecule type" value="Genomic_DNA"/>
</dbReference>
<evidence type="ECO:0000313" key="2">
    <source>
        <dbReference type="EMBL" id="PSB02680.1"/>
    </source>
</evidence>
<evidence type="ECO:0000259" key="1">
    <source>
        <dbReference type="Pfam" id="PF00685"/>
    </source>
</evidence>
<name>A0A2T1C334_9CYAN</name>
<dbReference type="Proteomes" id="UP000238762">
    <property type="component" value="Unassembled WGS sequence"/>
</dbReference>
<dbReference type="GO" id="GO:0008146">
    <property type="term" value="F:sulfotransferase activity"/>
    <property type="evidence" value="ECO:0007669"/>
    <property type="project" value="InterPro"/>
</dbReference>
<feature type="domain" description="Sulfotransferase" evidence="1">
    <location>
        <begin position="38"/>
        <end position="230"/>
    </location>
</feature>
<proteinExistence type="predicted"/>
<evidence type="ECO:0000313" key="3">
    <source>
        <dbReference type="Proteomes" id="UP000238762"/>
    </source>
</evidence>
<reference evidence="2 3" key="2">
    <citation type="submission" date="2018-03" db="EMBL/GenBank/DDBJ databases">
        <title>The ancient ancestry and fast evolution of plastids.</title>
        <authorList>
            <person name="Moore K.R."/>
            <person name="Magnabosco C."/>
            <person name="Momper L."/>
            <person name="Gold D.A."/>
            <person name="Bosak T."/>
            <person name="Fournier G.P."/>
        </authorList>
    </citation>
    <scope>NUCLEOTIDE SEQUENCE [LARGE SCALE GENOMIC DNA]</scope>
    <source>
        <strain evidence="2 3">CCAP 1448/3</strain>
    </source>
</reference>
<dbReference type="Gene3D" id="3.40.50.300">
    <property type="entry name" value="P-loop containing nucleotide triphosphate hydrolases"/>
    <property type="match status" value="1"/>
</dbReference>
<dbReference type="OrthoDB" id="1437579at2"/>
<accession>A0A2T1C334</accession>
<sequence>MVTKLVQQAKNLTKQIIGLEDFHYEPSLKVNPNLLTTTHIIVACFPKSGSTYLTKLLAEITGFQLGSTSQFFGQNEQDIHEYKLRKFCRDNFIVQQHLKATNNNLLILQAYQLRPIILLRNIFDAILSLQDHIEKQSHLSPTGYIHQKYFEMTKEEQLLFLIHIHLPWYFNFFVSWREASPKIDTLWLSYEELFANQPDTLSKILKFYNIDKNPAKIESAISSMTSKKTRLNVGISGRGAQMPEMHKEAVYNLARVWQLSPQDMEIIGLKEVSN</sequence>
<organism evidence="2 3">
    <name type="scientific">Merismopedia glauca CCAP 1448/3</name>
    <dbReference type="NCBI Taxonomy" id="1296344"/>
    <lineage>
        <taxon>Bacteria</taxon>
        <taxon>Bacillati</taxon>
        <taxon>Cyanobacteriota</taxon>
        <taxon>Cyanophyceae</taxon>
        <taxon>Synechococcales</taxon>
        <taxon>Merismopediaceae</taxon>
        <taxon>Merismopedia</taxon>
    </lineage>
</organism>
<protein>
    <recommendedName>
        <fullName evidence="1">Sulfotransferase domain-containing protein</fullName>
    </recommendedName>
</protein>
<dbReference type="InterPro" id="IPR000863">
    <property type="entry name" value="Sulfotransferase_dom"/>
</dbReference>
<dbReference type="RefSeq" id="WP_106288880.1">
    <property type="nucleotide sequence ID" value="NZ_CAWNTC010000045.1"/>
</dbReference>
<dbReference type="SUPFAM" id="SSF52540">
    <property type="entry name" value="P-loop containing nucleoside triphosphate hydrolases"/>
    <property type="match status" value="1"/>
</dbReference>
<keyword evidence="3" id="KW-1185">Reference proteome</keyword>
<dbReference type="InterPro" id="IPR027417">
    <property type="entry name" value="P-loop_NTPase"/>
</dbReference>
<gene>
    <name evidence="2" type="ORF">C7B64_11935</name>
</gene>
<comment type="caution">
    <text evidence="2">The sequence shown here is derived from an EMBL/GenBank/DDBJ whole genome shotgun (WGS) entry which is preliminary data.</text>
</comment>